<evidence type="ECO:0000313" key="2">
    <source>
        <dbReference type="Proteomes" id="UP001301958"/>
    </source>
</evidence>
<sequence length="181" mass="20229">MDEVPHPYLDSLTQNASSFLKVTGPCIFRSQGDEIIDITVSYNSLDNNLIPEWRNISKSGGTFILKPSPCVFEIDTTWMQMLGNAIKQVLSGTCAGSTSKVGSASKYRPISCDTEKLWLQNFAENDNATYKTILDRFEDISTSLNSRMREIGLNWSADGKQRGYAKGWASTSTICTQFDWE</sequence>
<dbReference type="Proteomes" id="UP001301958">
    <property type="component" value="Unassembled WGS sequence"/>
</dbReference>
<dbReference type="EMBL" id="MU865683">
    <property type="protein sequence ID" value="KAK4220629.1"/>
    <property type="molecule type" value="Genomic_DNA"/>
</dbReference>
<organism evidence="1 2">
    <name type="scientific">Podospora fimiseda</name>
    <dbReference type="NCBI Taxonomy" id="252190"/>
    <lineage>
        <taxon>Eukaryota</taxon>
        <taxon>Fungi</taxon>
        <taxon>Dikarya</taxon>
        <taxon>Ascomycota</taxon>
        <taxon>Pezizomycotina</taxon>
        <taxon>Sordariomycetes</taxon>
        <taxon>Sordariomycetidae</taxon>
        <taxon>Sordariales</taxon>
        <taxon>Podosporaceae</taxon>
        <taxon>Podospora</taxon>
    </lineage>
</organism>
<reference evidence="1" key="2">
    <citation type="submission" date="2023-05" db="EMBL/GenBank/DDBJ databases">
        <authorList>
            <consortium name="Lawrence Berkeley National Laboratory"/>
            <person name="Steindorff A."/>
            <person name="Hensen N."/>
            <person name="Bonometti L."/>
            <person name="Westerberg I."/>
            <person name="Brannstrom I.O."/>
            <person name="Guillou S."/>
            <person name="Cros-Aarteil S."/>
            <person name="Calhoun S."/>
            <person name="Haridas S."/>
            <person name="Kuo A."/>
            <person name="Mondo S."/>
            <person name="Pangilinan J."/>
            <person name="Riley R."/>
            <person name="Labutti K."/>
            <person name="Andreopoulos B."/>
            <person name="Lipzen A."/>
            <person name="Chen C."/>
            <person name="Yanf M."/>
            <person name="Daum C."/>
            <person name="Ng V."/>
            <person name="Clum A."/>
            <person name="Ohm R."/>
            <person name="Martin F."/>
            <person name="Silar P."/>
            <person name="Natvig D."/>
            <person name="Lalanne C."/>
            <person name="Gautier V."/>
            <person name="Ament-Velasquez S.L."/>
            <person name="Kruys A."/>
            <person name="Hutchinson M.I."/>
            <person name="Powell A.J."/>
            <person name="Barry K."/>
            <person name="Miller A.N."/>
            <person name="Grigoriev I.V."/>
            <person name="Debuchy R."/>
            <person name="Gladieux P."/>
            <person name="Thoren M.H."/>
            <person name="Johannesson H."/>
        </authorList>
    </citation>
    <scope>NUCLEOTIDE SEQUENCE</scope>
    <source>
        <strain evidence="1">CBS 990.96</strain>
    </source>
</reference>
<comment type="caution">
    <text evidence="1">The sequence shown here is derived from an EMBL/GenBank/DDBJ whole genome shotgun (WGS) entry which is preliminary data.</text>
</comment>
<protein>
    <submittedName>
        <fullName evidence="1">Uncharacterized protein</fullName>
    </submittedName>
</protein>
<gene>
    <name evidence="1" type="ORF">QBC38DRAFT_525534</name>
</gene>
<name>A0AAN7BEB4_9PEZI</name>
<dbReference type="AlphaFoldDB" id="A0AAN7BEB4"/>
<evidence type="ECO:0000313" key="1">
    <source>
        <dbReference type="EMBL" id="KAK4220629.1"/>
    </source>
</evidence>
<accession>A0AAN7BEB4</accession>
<proteinExistence type="predicted"/>
<reference evidence="1" key="1">
    <citation type="journal article" date="2023" name="Mol. Phylogenet. Evol.">
        <title>Genome-scale phylogeny and comparative genomics of the fungal order Sordariales.</title>
        <authorList>
            <person name="Hensen N."/>
            <person name="Bonometti L."/>
            <person name="Westerberg I."/>
            <person name="Brannstrom I.O."/>
            <person name="Guillou S."/>
            <person name="Cros-Aarteil S."/>
            <person name="Calhoun S."/>
            <person name="Haridas S."/>
            <person name="Kuo A."/>
            <person name="Mondo S."/>
            <person name="Pangilinan J."/>
            <person name="Riley R."/>
            <person name="LaButti K."/>
            <person name="Andreopoulos B."/>
            <person name="Lipzen A."/>
            <person name="Chen C."/>
            <person name="Yan M."/>
            <person name="Daum C."/>
            <person name="Ng V."/>
            <person name="Clum A."/>
            <person name="Steindorff A."/>
            <person name="Ohm R.A."/>
            <person name="Martin F."/>
            <person name="Silar P."/>
            <person name="Natvig D.O."/>
            <person name="Lalanne C."/>
            <person name="Gautier V."/>
            <person name="Ament-Velasquez S.L."/>
            <person name="Kruys A."/>
            <person name="Hutchinson M.I."/>
            <person name="Powell A.J."/>
            <person name="Barry K."/>
            <person name="Miller A.N."/>
            <person name="Grigoriev I.V."/>
            <person name="Debuchy R."/>
            <person name="Gladieux P."/>
            <person name="Hiltunen Thoren M."/>
            <person name="Johannesson H."/>
        </authorList>
    </citation>
    <scope>NUCLEOTIDE SEQUENCE</scope>
    <source>
        <strain evidence="1">CBS 990.96</strain>
    </source>
</reference>
<keyword evidence="2" id="KW-1185">Reference proteome</keyword>